<dbReference type="Gene3D" id="2.60.40.1080">
    <property type="match status" value="1"/>
</dbReference>
<dbReference type="Pfam" id="PF07553">
    <property type="entry name" value="Lipoprotein_Ltp"/>
    <property type="match status" value="2"/>
</dbReference>
<dbReference type="InterPro" id="IPR003343">
    <property type="entry name" value="Big_2"/>
</dbReference>
<name>A0A1H2QW84_9FIRM</name>
<dbReference type="Pfam" id="PF02368">
    <property type="entry name" value="Big_2"/>
    <property type="match status" value="1"/>
</dbReference>
<dbReference type="SUPFAM" id="SSF49373">
    <property type="entry name" value="Invasin/intimin cell-adhesion fragments"/>
    <property type="match status" value="1"/>
</dbReference>
<dbReference type="InterPro" id="IPR036388">
    <property type="entry name" value="WH-like_DNA-bd_sf"/>
</dbReference>
<dbReference type="SMART" id="SM00635">
    <property type="entry name" value="BID_2"/>
    <property type="match status" value="1"/>
</dbReference>
<evidence type="ECO:0000256" key="1">
    <source>
        <dbReference type="SAM" id="SignalP"/>
    </source>
</evidence>
<organism evidence="3 4">
    <name type="scientific">Kandleria vitulina</name>
    <dbReference type="NCBI Taxonomy" id="1630"/>
    <lineage>
        <taxon>Bacteria</taxon>
        <taxon>Bacillati</taxon>
        <taxon>Bacillota</taxon>
        <taxon>Erysipelotrichia</taxon>
        <taxon>Erysipelotrichales</taxon>
        <taxon>Coprobacillaceae</taxon>
        <taxon>Kandleria</taxon>
    </lineage>
</organism>
<dbReference type="AlphaFoldDB" id="A0A1H2QW84"/>
<dbReference type="InterPro" id="IPR011434">
    <property type="entry name" value="Ltp-like_HTH"/>
</dbReference>
<accession>A0A1H2QW84</accession>
<dbReference type="RefSeq" id="WP_074685668.1">
    <property type="nucleotide sequence ID" value="NZ_FNNF01000004.1"/>
</dbReference>
<dbReference type="eggNOG" id="COG3064">
    <property type="taxonomic scope" value="Bacteria"/>
</dbReference>
<dbReference type="Proteomes" id="UP000182429">
    <property type="component" value="Unassembled WGS sequence"/>
</dbReference>
<dbReference type="Gene3D" id="1.10.10.10">
    <property type="entry name" value="Winged helix-like DNA-binding domain superfamily/Winged helix DNA-binding domain"/>
    <property type="match status" value="2"/>
</dbReference>
<reference evidence="3 4" key="1">
    <citation type="submission" date="2016-10" db="EMBL/GenBank/DDBJ databases">
        <authorList>
            <person name="de Groot N.N."/>
        </authorList>
    </citation>
    <scope>NUCLEOTIDE SEQUENCE [LARGE SCALE GENOMIC DNA]</scope>
    <source>
        <strain evidence="3 4">S3b</strain>
    </source>
</reference>
<dbReference type="EMBL" id="FNNF01000004">
    <property type="protein sequence ID" value="SDW11130.1"/>
    <property type="molecule type" value="Genomic_DNA"/>
</dbReference>
<evidence type="ECO:0000313" key="4">
    <source>
        <dbReference type="Proteomes" id="UP000182429"/>
    </source>
</evidence>
<feature type="signal peptide" evidence="1">
    <location>
        <begin position="1"/>
        <end position="26"/>
    </location>
</feature>
<keyword evidence="1" id="KW-0732">Signal</keyword>
<protein>
    <submittedName>
        <fullName evidence="3">Ig-like domain (Group 2)</fullName>
    </submittedName>
</protein>
<feature type="chain" id="PRO_5010219936" evidence="1">
    <location>
        <begin position="27"/>
        <end position="197"/>
    </location>
</feature>
<evidence type="ECO:0000259" key="2">
    <source>
        <dbReference type="SMART" id="SM00635"/>
    </source>
</evidence>
<proteinExistence type="predicted"/>
<gene>
    <name evidence="3" type="ORF">SAMN04487759_10418</name>
</gene>
<dbReference type="InterPro" id="IPR008964">
    <property type="entry name" value="Invasin/intimin_cell_adhesion"/>
</dbReference>
<evidence type="ECO:0000313" key="3">
    <source>
        <dbReference type="EMBL" id="SDW11130.1"/>
    </source>
</evidence>
<sequence>MKKIMKSFLVALAVLMVLAVPVDAKAAKIQTFTIKVGQTLTLKVRGVKMKKIKWKSSNKKIATVSKKGKVKGLKAGKVVITAKSGKKSLKCKVVVKKKTTKMTAGQRNALARAKSYLAYSAFSKKGLKDQLLYERYSNSDAQYAVDHCGADWNTQAYLKAKSYLSFMSFSRDGLIDQLEFEGFTHSQAVYGADRAYK</sequence>
<feature type="domain" description="BIG2" evidence="2">
    <location>
        <begin position="21"/>
        <end position="94"/>
    </location>
</feature>